<name>A0AAN8WX82_HALRR</name>
<keyword evidence="3" id="KW-1185">Reference proteome</keyword>
<evidence type="ECO:0000259" key="1">
    <source>
        <dbReference type="Pfam" id="PF13383"/>
    </source>
</evidence>
<sequence>MRAYFSKSTRRRLSYLLFVIVLCIGFIDNRVPQKEAVQNPLLDTLHRSANRSWELSREKRPHSNKILRNETEYFSFLNKPSEFRCQKLITLGGYSCRKYVDGNKEICLDEGVRPPMKNCLVYSFGVGNDASFEGSLHSLYGCEIHMFDPTINASWVLEDINGTNTHFHARGLAAGDTVYQIVSPNSTLNSYTYSTFGQILRDNGHLGRTIHYLKMDIESGEWEALPNMIDQGLLNNVLQIGMEIHANHLEHIPFSEWLPTLQKQYDILSRLEEIGFRKISYRENFNMVGFLHLPFEKSGRPSCGEILYIRNPKKHQEIT</sequence>
<dbReference type="PANTHER" id="PTHR32026">
    <property type="entry name" value="METHYLTRANSFERASE-LIKE PROTEIN 24"/>
    <property type="match status" value="1"/>
</dbReference>
<evidence type="ECO:0000313" key="2">
    <source>
        <dbReference type="EMBL" id="KAK7074025.1"/>
    </source>
</evidence>
<reference evidence="2 3" key="1">
    <citation type="submission" date="2023-11" db="EMBL/GenBank/DDBJ databases">
        <title>Halocaridina rubra genome assembly.</title>
        <authorList>
            <person name="Smith C."/>
        </authorList>
    </citation>
    <scope>NUCLEOTIDE SEQUENCE [LARGE SCALE GENOMIC DNA]</scope>
    <source>
        <strain evidence="2">EP-1</strain>
        <tissue evidence="2">Whole</tissue>
    </source>
</reference>
<dbReference type="SUPFAM" id="SSF53335">
    <property type="entry name" value="S-adenosyl-L-methionine-dependent methyltransferases"/>
    <property type="match status" value="1"/>
</dbReference>
<comment type="caution">
    <text evidence="2">The sequence shown here is derived from an EMBL/GenBank/DDBJ whole genome shotgun (WGS) entry which is preliminary data.</text>
</comment>
<dbReference type="InterPro" id="IPR026913">
    <property type="entry name" value="METTL24"/>
</dbReference>
<accession>A0AAN8WX82</accession>
<proteinExistence type="predicted"/>
<feature type="domain" description="Methyltransferase" evidence="1">
    <location>
        <begin position="54"/>
        <end position="247"/>
    </location>
</feature>
<gene>
    <name evidence="2" type="ORF">SK128_022557</name>
</gene>
<dbReference type="InterPro" id="IPR025714">
    <property type="entry name" value="Methyltranfer_dom"/>
</dbReference>
<dbReference type="PANTHER" id="PTHR32026:SF10">
    <property type="entry name" value="METHYLTRANSFERASE-LIKE PROTEIN 24-RELATED"/>
    <property type="match status" value="1"/>
</dbReference>
<dbReference type="EMBL" id="JAXCGZ010011863">
    <property type="protein sequence ID" value="KAK7074025.1"/>
    <property type="molecule type" value="Genomic_DNA"/>
</dbReference>
<dbReference type="AlphaFoldDB" id="A0AAN8WX82"/>
<dbReference type="InterPro" id="IPR029063">
    <property type="entry name" value="SAM-dependent_MTases_sf"/>
</dbReference>
<evidence type="ECO:0000313" key="3">
    <source>
        <dbReference type="Proteomes" id="UP001381693"/>
    </source>
</evidence>
<dbReference type="Pfam" id="PF13383">
    <property type="entry name" value="Methyltransf_22"/>
    <property type="match status" value="1"/>
</dbReference>
<protein>
    <recommendedName>
        <fullName evidence="1">Methyltransferase domain-containing protein</fullName>
    </recommendedName>
</protein>
<organism evidence="2 3">
    <name type="scientific">Halocaridina rubra</name>
    <name type="common">Hawaiian red shrimp</name>
    <dbReference type="NCBI Taxonomy" id="373956"/>
    <lineage>
        <taxon>Eukaryota</taxon>
        <taxon>Metazoa</taxon>
        <taxon>Ecdysozoa</taxon>
        <taxon>Arthropoda</taxon>
        <taxon>Crustacea</taxon>
        <taxon>Multicrustacea</taxon>
        <taxon>Malacostraca</taxon>
        <taxon>Eumalacostraca</taxon>
        <taxon>Eucarida</taxon>
        <taxon>Decapoda</taxon>
        <taxon>Pleocyemata</taxon>
        <taxon>Caridea</taxon>
        <taxon>Atyoidea</taxon>
        <taxon>Atyidae</taxon>
        <taxon>Halocaridina</taxon>
    </lineage>
</organism>
<dbReference type="Proteomes" id="UP001381693">
    <property type="component" value="Unassembled WGS sequence"/>
</dbReference>